<feature type="compositionally biased region" description="Low complexity" evidence="1">
    <location>
        <begin position="174"/>
        <end position="184"/>
    </location>
</feature>
<dbReference type="AlphaFoldDB" id="A0A6J4K0C0"/>
<organism evidence="2">
    <name type="scientific">uncultured Gemmatimonadaceae bacterium</name>
    <dbReference type="NCBI Taxonomy" id="246130"/>
    <lineage>
        <taxon>Bacteria</taxon>
        <taxon>Pseudomonadati</taxon>
        <taxon>Gemmatimonadota</taxon>
        <taxon>Gemmatimonadia</taxon>
        <taxon>Gemmatimonadales</taxon>
        <taxon>Gemmatimonadaceae</taxon>
        <taxon>environmental samples</taxon>
    </lineage>
</organism>
<dbReference type="EMBL" id="CADCTU010000048">
    <property type="protein sequence ID" value="CAA9292240.1"/>
    <property type="molecule type" value="Genomic_DNA"/>
</dbReference>
<feature type="non-terminal residue" evidence="2">
    <location>
        <position position="1"/>
    </location>
</feature>
<protein>
    <submittedName>
        <fullName evidence="2">RNA polymerase sigma factor RpoD</fullName>
    </submittedName>
</protein>
<name>A0A6J4K0C0_9BACT</name>
<accession>A0A6J4K0C0</accession>
<proteinExistence type="predicted"/>
<feature type="non-terminal residue" evidence="2">
    <location>
        <position position="286"/>
    </location>
</feature>
<feature type="compositionally biased region" description="Basic and acidic residues" evidence="1">
    <location>
        <begin position="272"/>
        <end position="286"/>
    </location>
</feature>
<gene>
    <name evidence="2" type="ORF">AVDCRST_MAG11-202</name>
</gene>
<evidence type="ECO:0000256" key="1">
    <source>
        <dbReference type="SAM" id="MobiDB-lite"/>
    </source>
</evidence>
<feature type="compositionally biased region" description="Basic residues" evidence="1">
    <location>
        <begin position="20"/>
        <end position="35"/>
    </location>
</feature>
<feature type="compositionally biased region" description="Basic residues" evidence="1">
    <location>
        <begin position="75"/>
        <end position="87"/>
    </location>
</feature>
<feature type="region of interest" description="Disordered" evidence="1">
    <location>
        <begin position="20"/>
        <end position="286"/>
    </location>
</feature>
<sequence length="286" mass="30779">GCHLVVPEVLVRRRLARPVPARHQHLPAHHARRGGAPRAADPPGRPGRARQAGPVEPPLRRLGREEVPEPGRLALRSHQRGQPRPHPRGAQVRRDQGDQVHLLRRVVDPPGDPPGARRAVAHRARPAQPGGHAPPDRQAGEHAPPGAGARGHARRDRRGDGHHRGGGRQDDVDLAGAPLARRAAGPGGGQQAPRLPARHGEHDPRRAHLREGAHRVDRGGAGRAQGARVEDPPPLLRPRRRGADDARGDRRAARHHPRARAADQGEGAEPAPPREPRAGAGELHRV</sequence>
<feature type="compositionally biased region" description="Basic and acidic residues" evidence="1">
    <location>
        <begin position="241"/>
        <end position="251"/>
    </location>
</feature>
<reference evidence="2" key="1">
    <citation type="submission" date="2020-02" db="EMBL/GenBank/DDBJ databases">
        <authorList>
            <person name="Meier V. D."/>
        </authorList>
    </citation>
    <scope>NUCLEOTIDE SEQUENCE</scope>
    <source>
        <strain evidence="2">AVDCRST_MAG11</strain>
    </source>
</reference>
<feature type="compositionally biased region" description="Basic and acidic residues" evidence="1">
    <location>
        <begin position="198"/>
        <end position="220"/>
    </location>
</feature>
<feature type="compositionally biased region" description="Basic and acidic residues" evidence="1">
    <location>
        <begin position="58"/>
        <end position="69"/>
    </location>
</feature>
<evidence type="ECO:0000313" key="2">
    <source>
        <dbReference type="EMBL" id="CAA9292240.1"/>
    </source>
</evidence>
<feature type="compositionally biased region" description="Basic and acidic residues" evidence="1">
    <location>
        <begin position="157"/>
        <end position="171"/>
    </location>
</feature>